<dbReference type="GO" id="GO:0005737">
    <property type="term" value="C:cytoplasm"/>
    <property type="evidence" value="ECO:0007669"/>
    <property type="project" value="TreeGrafter"/>
</dbReference>
<dbReference type="EMBL" id="LBWG01000018">
    <property type="protein sequence ID" value="KKR03835.1"/>
    <property type="molecule type" value="Genomic_DNA"/>
</dbReference>
<reference evidence="12 13" key="1">
    <citation type="journal article" date="2015" name="Nature">
        <title>rRNA introns, odd ribosomes, and small enigmatic genomes across a large radiation of phyla.</title>
        <authorList>
            <person name="Brown C.T."/>
            <person name="Hug L.A."/>
            <person name="Thomas B.C."/>
            <person name="Sharon I."/>
            <person name="Castelle C.J."/>
            <person name="Singh A."/>
            <person name="Wilkins M.J."/>
            <person name="Williams K.H."/>
            <person name="Banfield J.F."/>
        </authorList>
    </citation>
    <scope>NUCLEOTIDE SEQUENCE [LARGE SCALE GENOMIC DNA]</scope>
</reference>
<comment type="cofactor">
    <cofactor evidence="1">
        <name>Mn(2+)</name>
        <dbReference type="ChEBI" id="CHEBI:29035"/>
    </cofactor>
</comment>
<evidence type="ECO:0000313" key="12">
    <source>
        <dbReference type="EMBL" id="KKR03835.1"/>
    </source>
</evidence>
<comment type="caution">
    <text evidence="12">The sequence shown here is derived from an EMBL/GenBank/DDBJ whole genome shotgun (WGS) entry which is preliminary data.</text>
</comment>
<dbReference type="PROSITE" id="PS50975">
    <property type="entry name" value="ATP_GRASP"/>
    <property type="match status" value="1"/>
</dbReference>
<dbReference type="AlphaFoldDB" id="A0A0G0Q0A0"/>
<dbReference type="InterPro" id="IPR013651">
    <property type="entry name" value="ATP-grasp_RimK-type"/>
</dbReference>
<evidence type="ECO:0000313" key="13">
    <source>
        <dbReference type="Proteomes" id="UP000033935"/>
    </source>
</evidence>
<dbReference type="GO" id="GO:0046872">
    <property type="term" value="F:metal ion binding"/>
    <property type="evidence" value="ECO:0007669"/>
    <property type="project" value="UniProtKB-KW"/>
</dbReference>
<evidence type="ECO:0000256" key="3">
    <source>
        <dbReference type="ARBA" id="ARBA00022598"/>
    </source>
</evidence>
<keyword evidence="5 10" id="KW-0547">Nucleotide-binding</keyword>
<gene>
    <name evidence="12" type="ORF">UT30_C0018G0014</name>
</gene>
<evidence type="ECO:0000256" key="8">
    <source>
        <dbReference type="ARBA" id="ARBA00022917"/>
    </source>
</evidence>
<dbReference type="GO" id="GO:0018169">
    <property type="term" value="F:ribosomal S6-glutamic acid ligase activity"/>
    <property type="evidence" value="ECO:0007669"/>
    <property type="project" value="TreeGrafter"/>
</dbReference>
<dbReference type="Gene3D" id="3.40.50.20">
    <property type="match status" value="1"/>
</dbReference>
<keyword evidence="9" id="KW-0464">Manganese</keyword>
<proteinExistence type="predicted"/>
<organism evidence="12 13">
    <name type="scientific">Candidatus Uhrbacteria bacterium GW2011_GWF2_39_13</name>
    <dbReference type="NCBI Taxonomy" id="1618995"/>
    <lineage>
        <taxon>Bacteria</taxon>
        <taxon>Candidatus Uhriibacteriota</taxon>
    </lineage>
</organism>
<dbReference type="InterPro" id="IPR011761">
    <property type="entry name" value="ATP-grasp"/>
</dbReference>
<dbReference type="Pfam" id="PF18030">
    <property type="entry name" value="Rimk_N"/>
    <property type="match status" value="1"/>
</dbReference>
<evidence type="ECO:0000256" key="1">
    <source>
        <dbReference type="ARBA" id="ARBA00001936"/>
    </source>
</evidence>
<evidence type="ECO:0000256" key="6">
    <source>
        <dbReference type="ARBA" id="ARBA00022840"/>
    </source>
</evidence>
<feature type="domain" description="ATP-grasp" evidence="11">
    <location>
        <begin position="109"/>
        <end position="293"/>
    </location>
</feature>
<keyword evidence="7" id="KW-0460">Magnesium</keyword>
<keyword evidence="3 12" id="KW-0436">Ligase</keyword>
<evidence type="ECO:0000256" key="10">
    <source>
        <dbReference type="PROSITE-ProRule" id="PRU00409"/>
    </source>
</evidence>
<dbReference type="PROSITE" id="PS00866">
    <property type="entry name" value="CPSASE_1"/>
    <property type="match status" value="1"/>
</dbReference>
<dbReference type="GO" id="GO:0005524">
    <property type="term" value="F:ATP binding"/>
    <property type="evidence" value="ECO:0007669"/>
    <property type="project" value="UniProtKB-UniRule"/>
</dbReference>
<dbReference type="Proteomes" id="UP000033935">
    <property type="component" value="Unassembled WGS sequence"/>
</dbReference>
<comment type="cofactor">
    <cofactor evidence="2">
        <name>Mg(2+)</name>
        <dbReference type="ChEBI" id="CHEBI:18420"/>
    </cofactor>
</comment>
<keyword evidence="4" id="KW-0479">Metal-binding</keyword>
<dbReference type="Gene3D" id="3.30.470.20">
    <property type="entry name" value="ATP-grasp fold, B domain"/>
    <property type="match status" value="1"/>
</dbReference>
<evidence type="ECO:0000256" key="4">
    <source>
        <dbReference type="ARBA" id="ARBA00022723"/>
    </source>
</evidence>
<dbReference type="SUPFAM" id="SSF56059">
    <property type="entry name" value="Glutathione synthetase ATP-binding domain-like"/>
    <property type="match status" value="1"/>
</dbReference>
<dbReference type="PATRIC" id="fig|1618995.3.peg.788"/>
<dbReference type="GO" id="GO:0009432">
    <property type="term" value="P:SOS response"/>
    <property type="evidence" value="ECO:0007669"/>
    <property type="project" value="TreeGrafter"/>
</dbReference>
<protein>
    <submittedName>
        <fullName evidence="12">Alpha-L-glutamate ligase</fullName>
    </submittedName>
</protein>
<accession>A0A0G0Q0A0</accession>
<evidence type="ECO:0000256" key="5">
    <source>
        <dbReference type="ARBA" id="ARBA00022741"/>
    </source>
</evidence>
<name>A0A0G0Q0A0_9BACT</name>
<dbReference type="InterPro" id="IPR041107">
    <property type="entry name" value="Rimk_N"/>
</dbReference>
<dbReference type="Pfam" id="PF08443">
    <property type="entry name" value="RimK"/>
    <property type="match status" value="1"/>
</dbReference>
<evidence type="ECO:0000256" key="2">
    <source>
        <dbReference type="ARBA" id="ARBA00001946"/>
    </source>
</evidence>
<sequence length="316" mass="35570">MHIAILVFEQEKKFLLPGTKMLMKKARAMKHRVTILHEHNLYIMYDGQRESLFCSGKPLPKYDAVVVRPSFSYDPSIPASLIRQFELKGYLVINTHSAVHRAKNKIRTLQLLHHYQIPMPKTVVLFGEEQLDVVMSEFRYPVILKSAYGSGGSGIFIAESKRSLKPVVEHLLKRSKSEPIKIQEYIAEAKGKDLRLFVVGKQVVATMQRSAKKGEFRSNFHQGGSVKGIEPTPEEVKMALDASFGLGLDISGVDILRTKKGPVIIEVNSQPGLEGITKATGIDVAQKIVEYVEYRVDLQKKEIPFFLKSFDSSQEG</sequence>
<evidence type="ECO:0000256" key="7">
    <source>
        <dbReference type="ARBA" id="ARBA00022842"/>
    </source>
</evidence>
<dbReference type="InterPro" id="IPR013815">
    <property type="entry name" value="ATP_grasp_subdomain_1"/>
</dbReference>
<keyword evidence="8" id="KW-0648">Protein biosynthesis</keyword>
<keyword evidence="6 10" id="KW-0067">ATP-binding</keyword>
<evidence type="ECO:0000256" key="9">
    <source>
        <dbReference type="ARBA" id="ARBA00023211"/>
    </source>
</evidence>
<dbReference type="InterPro" id="IPR005479">
    <property type="entry name" value="CPAse_ATP-bd"/>
</dbReference>
<dbReference type="InterPro" id="IPR004666">
    <property type="entry name" value="Rp_bS6_RimK/Lys_biosynth_LsyX"/>
</dbReference>
<dbReference type="NCBIfam" id="TIGR00768">
    <property type="entry name" value="rimK_fam"/>
    <property type="match status" value="1"/>
</dbReference>
<dbReference type="Gene3D" id="3.30.1490.20">
    <property type="entry name" value="ATP-grasp fold, A domain"/>
    <property type="match status" value="1"/>
</dbReference>
<evidence type="ECO:0000259" key="11">
    <source>
        <dbReference type="PROSITE" id="PS50975"/>
    </source>
</evidence>
<dbReference type="PANTHER" id="PTHR21621">
    <property type="entry name" value="RIBOSOMAL PROTEIN S6 MODIFICATION PROTEIN"/>
    <property type="match status" value="1"/>
</dbReference>
<dbReference type="PANTHER" id="PTHR21621:SF0">
    <property type="entry name" value="BETA-CITRYLGLUTAMATE SYNTHASE B-RELATED"/>
    <property type="match status" value="1"/>
</dbReference>
<dbReference type="GO" id="GO:0006412">
    <property type="term" value="P:translation"/>
    <property type="evidence" value="ECO:0007669"/>
    <property type="project" value="UniProtKB-KW"/>
</dbReference>